<protein>
    <submittedName>
        <fullName evidence="3">S41 family peptidase</fullName>
    </submittedName>
</protein>
<dbReference type="GO" id="GO:0004175">
    <property type="term" value="F:endopeptidase activity"/>
    <property type="evidence" value="ECO:0007669"/>
    <property type="project" value="TreeGrafter"/>
</dbReference>
<feature type="domain" description="Tail specific protease" evidence="2">
    <location>
        <begin position="249"/>
        <end position="460"/>
    </location>
</feature>
<sequence>MMSLKLLFFINFLPFTLFAQTELTEKQLREDYTIFKNVLTGSHPGLYKYTTKAEWDSIFSDFEAEITHINNAQDFFKKISALALNVRDGHLRILHPTMDTIPTMFPLLVKIIDGKLFTDTGDFGIPLGSEIIAIDRLKSQELIQRMLKYAPSDGYNTTKKHRQIEFEFGILLYYELGAKSGYTVTYHTPDHRIHTSKVKSQSFQSIGIRNPYRSSYFSSYHRKVDKVEHAKHHIQQKLPFVYFIDSINTAVLTVNSFGIDPQEFKSEIIDIFKEIKRQKATSLIIDVRQNIGGYRANAITLFSYLSDRPFKQRISETAITSGLIEADYKIHTMSGYTEFFNDFFANAENRNGRWILTTDKAEETMKPYKRPFKGNTYVLIGGNTFSAGSAFALSAKNNPQIKLIGEETGGGYYFHTGQFPVFYKLPHSKIVVNMSLVNINHYVKDNSVPEGSGILPDYEVTLTQKDLINGTDGPLDYIIKKLKYSKQ</sequence>
<dbReference type="InterPro" id="IPR005151">
    <property type="entry name" value="Tail-specific_protease"/>
</dbReference>
<comment type="caution">
    <text evidence="3">The sequence shown here is derived from an EMBL/GenBank/DDBJ whole genome shotgun (WGS) entry which is preliminary data.</text>
</comment>
<dbReference type="RefSeq" id="WP_346823484.1">
    <property type="nucleotide sequence ID" value="NZ_JBDKWZ010000016.1"/>
</dbReference>
<dbReference type="Gene3D" id="3.90.226.10">
    <property type="entry name" value="2-enoyl-CoA Hydratase, Chain A, domain 1"/>
    <property type="match status" value="1"/>
</dbReference>
<dbReference type="InterPro" id="IPR029045">
    <property type="entry name" value="ClpP/crotonase-like_dom_sf"/>
</dbReference>
<dbReference type="EMBL" id="JBDKWZ010000016">
    <property type="protein sequence ID" value="MEN7550702.1"/>
    <property type="molecule type" value="Genomic_DNA"/>
</dbReference>
<evidence type="ECO:0000313" key="4">
    <source>
        <dbReference type="Proteomes" id="UP001403385"/>
    </source>
</evidence>
<keyword evidence="1" id="KW-0732">Signal</keyword>
<gene>
    <name evidence="3" type="ORF">AAG747_22470</name>
</gene>
<dbReference type="PANTHER" id="PTHR32060:SF30">
    <property type="entry name" value="CARBOXY-TERMINAL PROCESSING PROTEASE CTPA"/>
    <property type="match status" value="1"/>
</dbReference>
<organism evidence="3 4">
    <name type="scientific">Rapidithrix thailandica</name>
    <dbReference type="NCBI Taxonomy" id="413964"/>
    <lineage>
        <taxon>Bacteria</taxon>
        <taxon>Pseudomonadati</taxon>
        <taxon>Bacteroidota</taxon>
        <taxon>Cytophagia</taxon>
        <taxon>Cytophagales</taxon>
        <taxon>Flammeovirgaceae</taxon>
        <taxon>Rapidithrix</taxon>
    </lineage>
</organism>
<dbReference type="GO" id="GO:0008236">
    <property type="term" value="F:serine-type peptidase activity"/>
    <property type="evidence" value="ECO:0007669"/>
    <property type="project" value="InterPro"/>
</dbReference>
<feature type="chain" id="PRO_5044027149" evidence="1">
    <location>
        <begin position="20"/>
        <end position="487"/>
    </location>
</feature>
<dbReference type="GO" id="GO:0030288">
    <property type="term" value="C:outer membrane-bounded periplasmic space"/>
    <property type="evidence" value="ECO:0007669"/>
    <property type="project" value="TreeGrafter"/>
</dbReference>
<evidence type="ECO:0000256" key="1">
    <source>
        <dbReference type="SAM" id="SignalP"/>
    </source>
</evidence>
<evidence type="ECO:0000259" key="2">
    <source>
        <dbReference type="Pfam" id="PF03572"/>
    </source>
</evidence>
<dbReference type="Gene3D" id="3.30.750.44">
    <property type="match status" value="1"/>
</dbReference>
<reference evidence="3 4" key="1">
    <citation type="submission" date="2024-04" db="EMBL/GenBank/DDBJ databases">
        <title>Novel genus in family Flammeovirgaceae.</title>
        <authorList>
            <person name="Nguyen T.H."/>
            <person name="Vuong T.Q."/>
            <person name="Le H."/>
            <person name="Kim S.-G."/>
        </authorList>
    </citation>
    <scope>NUCLEOTIDE SEQUENCE [LARGE SCALE GENOMIC DNA]</scope>
    <source>
        <strain evidence="3 4">JCM 23209</strain>
    </source>
</reference>
<dbReference type="GO" id="GO:0006508">
    <property type="term" value="P:proteolysis"/>
    <property type="evidence" value="ECO:0007669"/>
    <property type="project" value="InterPro"/>
</dbReference>
<accession>A0AAW9SB81</accession>
<dbReference type="Proteomes" id="UP001403385">
    <property type="component" value="Unassembled WGS sequence"/>
</dbReference>
<name>A0AAW9SB81_9BACT</name>
<dbReference type="GO" id="GO:0007165">
    <property type="term" value="P:signal transduction"/>
    <property type="evidence" value="ECO:0007669"/>
    <property type="project" value="TreeGrafter"/>
</dbReference>
<feature type="signal peptide" evidence="1">
    <location>
        <begin position="1"/>
        <end position="19"/>
    </location>
</feature>
<dbReference type="Pfam" id="PF03572">
    <property type="entry name" value="Peptidase_S41"/>
    <property type="match status" value="1"/>
</dbReference>
<evidence type="ECO:0000313" key="3">
    <source>
        <dbReference type="EMBL" id="MEN7550702.1"/>
    </source>
</evidence>
<dbReference type="AlphaFoldDB" id="A0AAW9SB81"/>
<dbReference type="SUPFAM" id="SSF52096">
    <property type="entry name" value="ClpP/crotonase"/>
    <property type="match status" value="1"/>
</dbReference>
<dbReference type="PANTHER" id="PTHR32060">
    <property type="entry name" value="TAIL-SPECIFIC PROTEASE"/>
    <property type="match status" value="1"/>
</dbReference>
<keyword evidence="4" id="KW-1185">Reference proteome</keyword>
<proteinExistence type="predicted"/>